<dbReference type="AlphaFoldDB" id="A0A1J1H5R6"/>
<name>A0A1J1H5R6_PLARL</name>
<sequence length="342" mass="40998">MNNPFFIKKCRLINFLKSYFVNFNSSCYKLNEIKKECGSFEKLLFLGNYEVEKYMNKELIEKYRECIKNDYNKLRNILYEKECINDYEKYLYDCIKNNDYKDLIIGDVIYENKKKILCIGEANLSFSALLQKNLNLCNIVATSMEDESKLTKSYGNIFTKNLKILENYGGIYVSNINVETIDRHFLKNTFDIIVFNFPFVLPTKELIEKKWNIKLNKEDDNYIKYYKKAEYFLLNKLFYYLFKNSSTLLKEKGYLHLRINDKYLTCKFPNDFSLSFIRKVDFYNSYIIYKLLKYIPSIYDSSFINSNINNLKKNKNVIFTPNGKIFKSFKMKHTSTLIFQKI</sequence>
<accession>A0A1J1H5R6</accession>
<dbReference type="GO" id="GO:0070042">
    <property type="term" value="F:rRNA (uridine-N3-)-methyltransferase activity"/>
    <property type="evidence" value="ECO:0007669"/>
    <property type="project" value="InterPro"/>
</dbReference>
<dbReference type="VEuPathDB" id="PlasmoDB:PRELSG_0510300"/>
<dbReference type="Pfam" id="PF10354">
    <property type="entry name" value="BMT5-like"/>
    <property type="match status" value="1"/>
</dbReference>
<dbReference type="OrthoDB" id="273345at2759"/>
<evidence type="ECO:0000259" key="1">
    <source>
        <dbReference type="Pfam" id="PF10354"/>
    </source>
</evidence>
<dbReference type="SUPFAM" id="SSF53335">
    <property type="entry name" value="S-adenosyl-L-methionine-dependent methyltransferases"/>
    <property type="match status" value="1"/>
</dbReference>
<dbReference type="Proteomes" id="UP000220158">
    <property type="component" value="Chromosome 5"/>
</dbReference>
<dbReference type="KEGG" id="prel:PRELSG_0510300"/>
<dbReference type="InterPro" id="IPR029063">
    <property type="entry name" value="SAM-dependent_MTases_sf"/>
</dbReference>
<evidence type="ECO:0000313" key="3">
    <source>
        <dbReference type="Proteomes" id="UP000220158"/>
    </source>
</evidence>
<organism evidence="2 3">
    <name type="scientific">Plasmodium relictum</name>
    <dbReference type="NCBI Taxonomy" id="85471"/>
    <lineage>
        <taxon>Eukaryota</taxon>
        <taxon>Sar</taxon>
        <taxon>Alveolata</taxon>
        <taxon>Apicomplexa</taxon>
        <taxon>Aconoidasida</taxon>
        <taxon>Haemosporida</taxon>
        <taxon>Plasmodiidae</taxon>
        <taxon>Plasmodium</taxon>
        <taxon>Plasmodium (Haemamoeba)</taxon>
    </lineage>
</organism>
<evidence type="ECO:0000313" key="2">
    <source>
        <dbReference type="EMBL" id="CRG98945.1"/>
    </source>
</evidence>
<dbReference type="RefSeq" id="XP_028531954.1">
    <property type="nucleotide sequence ID" value="XM_028675358.1"/>
</dbReference>
<proteinExistence type="predicted"/>
<dbReference type="EMBL" id="LN835300">
    <property type="protein sequence ID" value="CRG98945.1"/>
    <property type="molecule type" value="Genomic_DNA"/>
</dbReference>
<dbReference type="GO" id="GO:0070475">
    <property type="term" value="P:rRNA base methylation"/>
    <property type="evidence" value="ECO:0007669"/>
    <property type="project" value="InterPro"/>
</dbReference>
<gene>
    <name evidence="2" type="ORF">PRELSG_0510300</name>
</gene>
<dbReference type="InterPro" id="IPR019446">
    <property type="entry name" value="BMT5-like"/>
</dbReference>
<protein>
    <recommendedName>
        <fullName evidence="1">25S rRNA (uridine-N(3))-methyltransferase BMT5-like domain-containing protein</fullName>
    </recommendedName>
</protein>
<reference evidence="2 3" key="1">
    <citation type="submission" date="2015-04" db="EMBL/GenBank/DDBJ databases">
        <authorList>
            <consortium name="Pathogen Informatics"/>
        </authorList>
    </citation>
    <scope>NUCLEOTIDE SEQUENCE [LARGE SCALE GENOMIC DNA]</scope>
    <source>
        <strain evidence="2 3">SGS1</strain>
    </source>
</reference>
<dbReference type="GeneID" id="39735046"/>
<keyword evidence="3" id="KW-1185">Reference proteome</keyword>
<feature type="domain" description="25S rRNA (uridine-N(3))-methyltransferase BMT5-like" evidence="1">
    <location>
        <begin position="117"/>
        <end position="264"/>
    </location>
</feature>
<dbReference type="Gene3D" id="3.40.50.150">
    <property type="entry name" value="Vaccinia Virus protein VP39"/>
    <property type="match status" value="1"/>
</dbReference>
<dbReference type="OMA" id="HIGKYHI"/>